<dbReference type="VEuPathDB" id="FungiDB:BO70DRAFT_425522"/>
<keyword evidence="3" id="KW-0732">Signal</keyword>
<accession>A0A317X3W8</accession>
<evidence type="ECO:0000313" key="4">
    <source>
        <dbReference type="EMBL" id="PWY92871.1"/>
    </source>
</evidence>
<keyword evidence="2" id="KW-0812">Transmembrane</keyword>
<protein>
    <recommendedName>
        <fullName evidence="6">Cupredoxin</fullName>
    </recommendedName>
</protein>
<dbReference type="GeneID" id="37069935"/>
<dbReference type="CDD" id="cd00920">
    <property type="entry name" value="Cupredoxin"/>
    <property type="match status" value="1"/>
</dbReference>
<name>A0A317X3W8_9EURO</name>
<dbReference type="OrthoDB" id="2331100at2759"/>
<feature type="region of interest" description="Disordered" evidence="1">
    <location>
        <begin position="174"/>
        <end position="212"/>
    </location>
</feature>
<evidence type="ECO:0000256" key="2">
    <source>
        <dbReference type="SAM" id="Phobius"/>
    </source>
</evidence>
<feature type="signal peptide" evidence="3">
    <location>
        <begin position="1"/>
        <end position="21"/>
    </location>
</feature>
<dbReference type="PANTHER" id="PTHR34883">
    <property type="entry name" value="SERINE-RICH PROTEIN, PUTATIVE-RELATED-RELATED"/>
    <property type="match status" value="1"/>
</dbReference>
<feature type="compositionally biased region" description="Low complexity" evidence="1">
    <location>
        <begin position="362"/>
        <end position="375"/>
    </location>
</feature>
<feature type="region of interest" description="Disordered" evidence="1">
    <location>
        <begin position="356"/>
        <end position="377"/>
    </location>
</feature>
<dbReference type="PANTHER" id="PTHR34883:SF8">
    <property type="entry name" value="EXTRACELLULAR SERINE-RICH PROTEIN (AFU_ORTHOLOGUE AFUA_6G00670)"/>
    <property type="match status" value="1"/>
</dbReference>
<organism evidence="4 5">
    <name type="scientific">Aspergillus heteromorphus CBS 117.55</name>
    <dbReference type="NCBI Taxonomy" id="1448321"/>
    <lineage>
        <taxon>Eukaryota</taxon>
        <taxon>Fungi</taxon>
        <taxon>Dikarya</taxon>
        <taxon>Ascomycota</taxon>
        <taxon>Pezizomycotina</taxon>
        <taxon>Eurotiomycetes</taxon>
        <taxon>Eurotiomycetidae</taxon>
        <taxon>Eurotiales</taxon>
        <taxon>Aspergillaceae</taxon>
        <taxon>Aspergillus</taxon>
        <taxon>Aspergillus subgen. Circumdati</taxon>
    </lineage>
</organism>
<evidence type="ECO:0000313" key="5">
    <source>
        <dbReference type="Proteomes" id="UP000247233"/>
    </source>
</evidence>
<keyword evidence="2" id="KW-1133">Transmembrane helix</keyword>
<evidence type="ECO:0000256" key="3">
    <source>
        <dbReference type="SAM" id="SignalP"/>
    </source>
</evidence>
<dbReference type="RefSeq" id="XP_025404610.1">
    <property type="nucleotide sequence ID" value="XM_025547698.1"/>
</dbReference>
<gene>
    <name evidence="4" type="ORF">BO70DRAFT_425522</name>
</gene>
<feature type="compositionally biased region" description="Low complexity" evidence="1">
    <location>
        <begin position="183"/>
        <end position="212"/>
    </location>
</feature>
<evidence type="ECO:0008006" key="6">
    <source>
        <dbReference type="Google" id="ProtNLM"/>
    </source>
</evidence>
<evidence type="ECO:0000256" key="1">
    <source>
        <dbReference type="SAM" id="MobiDB-lite"/>
    </source>
</evidence>
<dbReference type="EMBL" id="MSFL01000001">
    <property type="protein sequence ID" value="PWY92871.1"/>
    <property type="molecule type" value="Genomic_DNA"/>
</dbReference>
<feature type="compositionally biased region" description="Gly residues" evidence="1">
    <location>
        <begin position="257"/>
        <end position="273"/>
    </location>
</feature>
<dbReference type="InterPro" id="IPR052953">
    <property type="entry name" value="Ser-rich/MCO-related"/>
</dbReference>
<feature type="region of interest" description="Disordered" evidence="1">
    <location>
        <begin position="257"/>
        <end position="341"/>
    </location>
</feature>
<dbReference type="Gene3D" id="2.60.40.420">
    <property type="entry name" value="Cupredoxins - blue copper proteins"/>
    <property type="match status" value="1"/>
</dbReference>
<feature type="transmembrane region" description="Helical" evidence="2">
    <location>
        <begin position="218"/>
        <end position="240"/>
    </location>
</feature>
<keyword evidence="5" id="KW-1185">Reference proteome</keyword>
<dbReference type="InterPro" id="IPR008972">
    <property type="entry name" value="Cupredoxin"/>
</dbReference>
<sequence length="430" mass="43971">MKMVFLPQLLVWTTILSSAAAQSTTYASAITPTSGGAATHTIKVGSKEYPHGYSPRNITAAVGDVVVFEFYPTNHSVVKADYMAPCVPADGAFFYSGIFDSYNEKNGQLVGPPPTWSLVINDTEPTFFYCTATDSCIDNGMVGAINPNETMTWQAQFNKAKIYPYMLVPGQSPPAEGSVPGAPTTSTSSTSTSTSTGSSTSTSSPSASNSKPTLSTGAIIGIALGSVAFLALLGALFFLLGRNRVYSQWEGEDGEVGGAFGSGGGGAAGGGGQRKSVLDGSGSGSGSGSTGPQRQMQMQMQGQGQGIGTGAIGTSTPGSGTGTTTATGTSTGTTTTLVSQGQSVREYGSSVGLGVGFGGQTPGQNQNQNQSQDQGRGLGLWRWDGTGYQFQGPQGQAPGQIYQGPGLAQGHMMYEAMARGPSELEGTSRM</sequence>
<feature type="chain" id="PRO_5016411104" description="Cupredoxin" evidence="3">
    <location>
        <begin position="22"/>
        <end position="430"/>
    </location>
</feature>
<feature type="compositionally biased region" description="Low complexity" evidence="1">
    <location>
        <begin position="312"/>
        <end position="336"/>
    </location>
</feature>
<dbReference type="Proteomes" id="UP000247233">
    <property type="component" value="Unassembled WGS sequence"/>
</dbReference>
<keyword evidence="2" id="KW-0472">Membrane</keyword>
<dbReference type="SUPFAM" id="SSF49503">
    <property type="entry name" value="Cupredoxins"/>
    <property type="match status" value="1"/>
</dbReference>
<reference evidence="4 5" key="1">
    <citation type="submission" date="2016-12" db="EMBL/GenBank/DDBJ databases">
        <title>The genomes of Aspergillus section Nigri reveals drivers in fungal speciation.</title>
        <authorList>
            <consortium name="DOE Joint Genome Institute"/>
            <person name="Vesth T.C."/>
            <person name="Nybo J."/>
            <person name="Theobald S."/>
            <person name="Brandl J."/>
            <person name="Frisvad J.C."/>
            <person name="Nielsen K.F."/>
            <person name="Lyhne E.K."/>
            <person name="Kogle M.E."/>
            <person name="Kuo A."/>
            <person name="Riley R."/>
            <person name="Clum A."/>
            <person name="Nolan M."/>
            <person name="Lipzen A."/>
            <person name="Salamov A."/>
            <person name="Henrissat B."/>
            <person name="Wiebenga A."/>
            <person name="De Vries R.P."/>
            <person name="Grigoriev I.V."/>
            <person name="Mortensen U.H."/>
            <person name="Andersen M.R."/>
            <person name="Baker S.E."/>
        </authorList>
    </citation>
    <scope>NUCLEOTIDE SEQUENCE [LARGE SCALE GENOMIC DNA]</scope>
    <source>
        <strain evidence="4 5">CBS 117.55</strain>
    </source>
</reference>
<feature type="compositionally biased region" description="Low complexity" evidence="1">
    <location>
        <begin position="290"/>
        <end position="302"/>
    </location>
</feature>
<comment type="caution">
    <text evidence="4">The sequence shown here is derived from an EMBL/GenBank/DDBJ whole genome shotgun (WGS) entry which is preliminary data.</text>
</comment>
<dbReference type="STRING" id="1448321.A0A317X3W8"/>
<dbReference type="AlphaFoldDB" id="A0A317X3W8"/>
<proteinExistence type="predicted"/>